<evidence type="ECO:0000256" key="1">
    <source>
        <dbReference type="SAM" id="MobiDB-lite"/>
    </source>
</evidence>
<dbReference type="RefSeq" id="WP_148897618.1">
    <property type="nucleotide sequence ID" value="NZ_VNHY01000001.1"/>
</dbReference>
<dbReference type="EMBL" id="VNHY01000001">
    <property type="protein sequence ID" value="TYP94929.1"/>
    <property type="molecule type" value="Genomic_DNA"/>
</dbReference>
<dbReference type="InterPro" id="IPR007844">
    <property type="entry name" value="AsmA"/>
</dbReference>
<dbReference type="Proteomes" id="UP000324595">
    <property type="component" value="Unassembled WGS sequence"/>
</dbReference>
<accession>A0A5D3YPG6</accession>
<evidence type="ECO:0000313" key="4">
    <source>
        <dbReference type="Proteomes" id="UP000324595"/>
    </source>
</evidence>
<gene>
    <name evidence="3" type="ORF">LX73_0223</name>
</gene>
<reference evidence="3 4" key="1">
    <citation type="submission" date="2019-07" db="EMBL/GenBank/DDBJ databases">
        <title>Genomic Encyclopedia of Archaeal and Bacterial Type Strains, Phase II (KMG-II): from individual species to whole genera.</title>
        <authorList>
            <person name="Goeker M."/>
        </authorList>
    </citation>
    <scope>NUCLEOTIDE SEQUENCE [LARGE SCALE GENOMIC DNA]</scope>
    <source>
        <strain evidence="3 4">DSM 21935</strain>
    </source>
</reference>
<organism evidence="3 4">
    <name type="scientific">Fodinibius salinus</name>
    <dbReference type="NCBI Taxonomy" id="860790"/>
    <lineage>
        <taxon>Bacteria</taxon>
        <taxon>Pseudomonadati</taxon>
        <taxon>Balneolota</taxon>
        <taxon>Balneolia</taxon>
        <taxon>Balneolales</taxon>
        <taxon>Balneolaceae</taxon>
        <taxon>Fodinibius</taxon>
    </lineage>
</organism>
<proteinExistence type="predicted"/>
<comment type="caution">
    <text evidence="3">The sequence shown here is derived from an EMBL/GenBank/DDBJ whole genome shotgun (WGS) entry which is preliminary data.</text>
</comment>
<evidence type="ECO:0000313" key="3">
    <source>
        <dbReference type="EMBL" id="TYP94929.1"/>
    </source>
</evidence>
<feature type="compositionally biased region" description="Basic and acidic residues" evidence="1">
    <location>
        <begin position="1538"/>
        <end position="1559"/>
    </location>
</feature>
<dbReference type="Pfam" id="PF05170">
    <property type="entry name" value="AsmA"/>
    <property type="match status" value="1"/>
</dbReference>
<feature type="region of interest" description="Disordered" evidence="1">
    <location>
        <begin position="1536"/>
        <end position="1559"/>
    </location>
</feature>
<dbReference type="OrthoDB" id="680700at2"/>
<keyword evidence="4" id="KW-1185">Reference proteome</keyword>
<sequence length="1559" mass="173701">MALLLVILIVGGCLIGVLQLDVTQNYLVDNIEQRVEQNFHAKLEIGDVGGFLPFNISMQDVVLVNTYSASEDTVASVQNLTSQIAVWGLLQNELAITGFRLDKPRLWIRSDEEGRRRLLIPKKDNLAEDSKSAEEGWFSSVEIVAPALEITDGTLHLTAATKKNKIGNLPQSFALTDIEASFFLEWGGPERYFDVSSFSANTKNLGIDKFSLSGQLYSDQNALEFNSFYVNLADSRFILNGQVQGVDITQPDLTGQLAEARYNISVESERFELNDLRDIIPNTPSWDPQFSLQVEADGTTDSLAVTQASIGTGESFIRFKGFFKHLKQQNFSYDVTLDSVNLRKPDVYKFADTLSTSQYRALQDLSASGEASGSANSVDVDLQLQNPMGRLTVNGQSQLRAPYNYSGTISAKKLNIAPLITTWDTTSLNINSRFEGQGISLEEASGNFEVSLADSYINNIGIDTLWTTAELSDGLFSHHYEYSSGDEHLSGSGTVDVTADKSLSLEGDGQNFNIKKYLESAAVVSTSLNFDYNVEFQNFKLDDIYGRVNVDIHPSIVGEDSVKSHQFYADLNAPGNDNRSLRLTSSVFDMNISGDILPSDIVEQYQFWMPYLRSQFRTELLLDTEPAAQPSASALPDDPVVVEGNITAKNLSLIKKYIPDFPSIYSNAELTFSTNTSAQRFLLSANMQADSLNFNNWTFTDSQTQFTASARSDQSLKEFTTVDWETSVGTLDTPRLTADSLVFDFALNQDSVYYSQTTGSIAKNTQFQMDVEAALTDTAISVTVPNFYLGNQEYAWQQVQTPSFTYNQKGQIQFNDFRFQNRDEYLRLQGTFSKNRSDSLTYILEDIHLNRISDLIKGQINFNGVLNGTFVTRSLTRQPTVQGKFDINSFKLNNRLIGDVDFNSEYNPDKKRFDTQIDIQTDSTKYQDYLASNDGIGQDIQLDGYVLQPDANTESDSLYYFDASFKQIDMWVLPLFLDNIFQNMEGQATGDGYITGNFDDIDFHANFETKNVFAKPQFVNTNYFLTGPVILDRDEGVTLDSLNVIDTKGGSGTVWGNIDFNDFSPITYIDLTMDMNRLQFLNNKRDPDVPFFGNASGSGILRLTGSNQDMYMRTPGTLQLSSSSEMSIPLLEETELQETGKFIQFVETFEPESTSQTEEAEEQAKEATVDEEALREEISDMTFTERFDLDLQFEANENVTVNLLFDPVTGEVLTAGGTGQLNITMQDQDLQMFGRYTINNGNYQFVTGEIISRNFQLQPGGTIIWEGPADNARLDISAVYNARPNIATLTSQTAFDAENENTSQQVPIELVLEITGTLNSVENNFFFRLPSSIDLSSNSTLQYTINQINRDDQQKLLQATSILFSGQFIPSRGASNSTASLSQNLTRGSTVINPLLSNQVISPLLSNQINALLNSDVSELEVDFNLNANNEVDLGIALRLYNDRLILRREGQLTGQGSESSFGDRIGDLNATYRINRGLSLTAFHRQDQVLNSYSASGSQAGDVTPSVDGIGIETQVQYNTWGELMRKIRNIFGNNENENKNKKSGERNETAQKPEEGN</sequence>
<evidence type="ECO:0000259" key="2">
    <source>
        <dbReference type="Pfam" id="PF05170"/>
    </source>
</evidence>
<feature type="domain" description="AsmA" evidence="2">
    <location>
        <begin position="3"/>
        <end position="118"/>
    </location>
</feature>
<protein>
    <submittedName>
        <fullName evidence="3">Uncharacterized protein involved in outer membrane biogenesis</fullName>
    </submittedName>
</protein>
<name>A0A5D3YPG6_9BACT</name>